<sequence>MKYIIFFISALGIAGGYFYFDYKLSIARKQQMIATNQYTTLRANYKKLAKSRSTNNFSSNINISVKFSTPISKAGITNPNISLYLAPLYDAPAIRNINIRMEVSILDSAEVNNETWFYVALPIDSTINSRGWINKNNFSTIYSNSKDVAKSY</sequence>
<dbReference type="RefSeq" id="WP_089973590.1">
    <property type="nucleotide sequence ID" value="NZ_CP071376.1"/>
</dbReference>
<accession>A0A1H0W147</accession>
<evidence type="ECO:0000313" key="3">
    <source>
        <dbReference type="Proteomes" id="UP000198597"/>
    </source>
</evidence>
<dbReference type="OrthoDB" id="1925115at2"/>
<evidence type="ECO:0000313" key="2">
    <source>
        <dbReference type="EMBL" id="SDP84288.1"/>
    </source>
</evidence>
<dbReference type="AlphaFoldDB" id="A0A1H0W147"/>
<reference evidence="1 4" key="2">
    <citation type="submission" date="2020-08" db="EMBL/GenBank/DDBJ databases">
        <title>Clostridia isolated from Swiss meat.</title>
        <authorList>
            <person name="Wambui J."/>
            <person name="Stevens M.J.A."/>
            <person name="Stephan R."/>
        </authorList>
    </citation>
    <scope>NUCLEOTIDE SEQUENCE [LARGE SCALE GENOMIC DNA]</scope>
    <source>
        <strain evidence="1 4">CM001</strain>
    </source>
</reference>
<name>A0A1H0W147_9CLOT</name>
<dbReference type="Proteomes" id="UP000585258">
    <property type="component" value="Unassembled WGS sequence"/>
</dbReference>
<protein>
    <recommendedName>
        <fullName evidence="5">SH3 domain-containing protein</fullName>
    </recommendedName>
</protein>
<gene>
    <name evidence="1" type="ORF">H7E68_19430</name>
    <name evidence="2" type="ORF">SAMN04488529_1254</name>
</gene>
<dbReference type="EMBL" id="FNJM01000025">
    <property type="protein sequence ID" value="SDP84288.1"/>
    <property type="molecule type" value="Genomic_DNA"/>
</dbReference>
<dbReference type="EMBL" id="JACKWY010000025">
    <property type="protein sequence ID" value="MBB6716853.1"/>
    <property type="molecule type" value="Genomic_DNA"/>
</dbReference>
<reference evidence="2 3" key="1">
    <citation type="submission" date="2016-10" db="EMBL/GenBank/DDBJ databases">
        <authorList>
            <person name="de Groot N.N."/>
        </authorList>
    </citation>
    <scope>NUCLEOTIDE SEQUENCE [LARGE SCALE GENOMIC DNA]</scope>
    <source>
        <strain evidence="2 3">DSM 12272</strain>
    </source>
</reference>
<dbReference type="GeneID" id="65309321"/>
<evidence type="ECO:0000313" key="4">
    <source>
        <dbReference type="Proteomes" id="UP000585258"/>
    </source>
</evidence>
<organism evidence="2 3">
    <name type="scientific">Clostridium gasigenes</name>
    <dbReference type="NCBI Taxonomy" id="94869"/>
    <lineage>
        <taxon>Bacteria</taxon>
        <taxon>Bacillati</taxon>
        <taxon>Bacillota</taxon>
        <taxon>Clostridia</taxon>
        <taxon>Eubacteriales</taxon>
        <taxon>Clostridiaceae</taxon>
        <taxon>Clostridium</taxon>
    </lineage>
</organism>
<keyword evidence="3" id="KW-1185">Reference proteome</keyword>
<evidence type="ECO:0008006" key="5">
    <source>
        <dbReference type="Google" id="ProtNLM"/>
    </source>
</evidence>
<proteinExistence type="predicted"/>
<evidence type="ECO:0000313" key="1">
    <source>
        <dbReference type="EMBL" id="MBB6716853.1"/>
    </source>
</evidence>
<dbReference type="Proteomes" id="UP000198597">
    <property type="component" value="Unassembled WGS sequence"/>
</dbReference>